<evidence type="ECO:0000256" key="8">
    <source>
        <dbReference type="ARBA" id="ARBA00039866"/>
    </source>
</evidence>
<keyword evidence="5" id="KW-0012">Acyltransferase</keyword>
<dbReference type="AlphaFoldDB" id="A0A1H8BNE9"/>
<comment type="function">
    <text evidence="9">Catalyzes the first step in the biosynthesis of ornithine lipids, which are phosphorus-free membrane lipids. Catalyzes the 3-hydroxyacyl-acyl carrier protein-dependent acylation of ornithine to form lyso-ornithine lipid (LOL).</text>
</comment>
<comment type="pathway">
    <text evidence="1">Lipid metabolism.</text>
</comment>
<protein>
    <recommendedName>
        <fullName evidence="8">L-ornithine N(alpha)-acyltransferase</fullName>
        <ecNumber evidence="7">2.3.2.30</ecNumber>
    </recommendedName>
</protein>
<keyword evidence="4" id="KW-0443">Lipid metabolism</keyword>
<dbReference type="SUPFAM" id="SSF55729">
    <property type="entry name" value="Acyl-CoA N-acyltransferases (Nat)"/>
    <property type="match status" value="1"/>
</dbReference>
<comment type="similarity">
    <text evidence="6">Belongs to the acetyltransferase family. OlsB subfamily.</text>
</comment>
<evidence type="ECO:0000256" key="2">
    <source>
        <dbReference type="ARBA" id="ARBA00022516"/>
    </source>
</evidence>
<accession>A0A1H8BNE9</accession>
<dbReference type="GO" id="GO:0043810">
    <property type="term" value="F:ornithine-acyl [acyl carrier protein] N-acyltransferase activity"/>
    <property type="evidence" value="ECO:0007669"/>
    <property type="project" value="UniProtKB-EC"/>
</dbReference>
<dbReference type="STRING" id="1077947.SAMN05216227_100361"/>
<feature type="region of interest" description="Disordered" evidence="11">
    <location>
        <begin position="1"/>
        <end position="37"/>
    </location>
</feature>
<evidence type="ECO:0000313" key="12">
    <source>
        <dbReference type="EMBL" id="SEM83417.1"/>
    </source>
</evidence>
<evidence type="ECO:0000256" key="5">
    <source>
        <dbReference type="ARBA" id="ARBA00023315"/>
    </source>
</evidence>
<evidence type="ECO:0000256" key="10">
    <source>
        <dbReference type="ARBA" id="ARBA00047785"/>
    </source>
</evidence>
<dbReference type="Proteomes" id="UP000183002">
    <property type="component" value="Unassembled WGS sequence"/>
</dbReference>
<evidence type="ECO:0000256" key="3">
    <source>
        <dbReference type="ARBA" id="ARBA00022679"/>
    </source>
</evidence>
<evidence type="ECO:0000256" key="7">
    <source>
        <dbReference type="ARBA" id="ARBA00039058"/>
    </source>
</evidence>
<reference evidence="12 13" key="1">
    <citation type="submission" date="2016-10" db="EMBL/GenBank/DDBJ databases">
        <authorList>
            <person name="de Groot N.N."/>
        </authorList>
    </citation>
    <scope>NUCLEOTIDE SEQUENCE [LARGE SCALE GENOMIC DNA]</scope>
    <source>
        <strain evidence="12 13">CGMCC 1.10836</strain>
    </source>
</reference>
<dbReference type="Gene3D" id="3.40.630.30">
    <property type="match status" value="1"/>
</dbReference>
<keyword evidence="2" id="KW-0444">Lipid biosynthesis</keyword>
<dbReference type="EC" id="2.3.2.30" evidence="7"/>
<dbReference type="EMBL" id="FOCO01000003">
    <property type="protein sequence ID" value="SEM83417.1"/>
    <property type="molecule type" value="Genomic_DNA"/>
</dbReference>
<name>A0A1H8BNE9_9RHOB</name>
<dbReference type="GO" id="GO:0006629">
    <property type="term" value="P:lipid metabolic process"/>
    <property type="evidence" value="ECO:0007669"/>
    <property type="project" value="UniProtKB-KW"/>
</dbReference>
<dbReference type="Pfam" id="PF13444">
    <property type="entry name" value="Acetyltransf_5"/>
    <property type="match status" value="1"/>
</dbReference>
<evidence type="ECO:0000256" key="6">
    <source>
        <dbReference type="ARBA" id="ARBA00038095"/>
    </source>
</evidence>
<evidence type="ECO:0000256" key="1">
    <source>
        <dbReference type="ARBA" id="ARBA00005189"/>
    </source>
</evidence>
<dbReference type="PANTHER" id="PTHR37323">
    <property type="entry name" value="GCN5-RELATED N-ACETYLTRANSFERASE"/>
    <property type="match status" value="1"/>
</dbReference>
<evidence type="ECO:0000313" key="13">
    <source>
        <dbReference type="Proteomes" id="UP000183002"/>
    </source>
</evidence>
<evidence type="ECO:0000256" key="4">
    <source>
        <dbReference type="ARBA" id="ARBA00023098"/>
    </source>
</evidence>
<proteinExistence type="inferred from homology"/>
<organism evidence="12 13">
    <name type="scientific">Pseudorhodobacter antarcticus</name>
    <dbReference type="NCBI Taxonomy" id="1077947"/>
    <lineage>
        <taxon>Bacteria</taxon>
        <taxon>Pseudomonadati</taxon>
        <taxon>Pseudomonadota</taxon>
        <taxon>Alphaproteobacteria</taxon>
        <taxon>Rhodobacterales</taxon>
        <taxon>Paracoccaceae</taxon>
        <taxon>Pseudorhodobacter</taxon>
    </lineage>
</organism>
<dbReference type="PANTHER" id="PTHR37323:SF1">
    <property type="entry name" value="L-ORNITHINE N(ALPHA)-ACYLTRANSFERASE"/>
    <property type="match status" value="1"/>
</dbReference>
<evidence type="ECO:0000256" key="11">
    <source>
        <dbReference type="SAM" id="MobiDB-lite"/>
    </source>
</evidence>
<sequence>MVSGTVPRTVSDCEPMPRGVQGAGQGGPTPRPVPNQAVCAPPAQGATPLRKGSYTARIITSAPDLARAQTLRSLCFDTAPATPDHDPFDARCTHVVVQDAVTEQLVCCFRLLPLSPQAIATSYSAQYYNLARLAQYPGPALELGRFCIHPDHTDPDILRLAWAFLTKAVDAGGVQLLFGCASFSGNHATPHLDAFAHLCAKHQAPAHWAPMPKSQTLFDFKTGLVGHKPDPRRAQATLPPLLRSYLLMGGWVSDHAVYDHDLRTMHVFTAVEIAAIPATRARLLRALAATDQSSV</sequence>
<gene>
    <name evidence="12" type="ORF">SAMN05216227_100361</name>
</gene>
<dbReference type="InterPro" id="IPR052351">
    <property type="entry name" value="Ornithine_N-alpha-AT"/>
</dbReference>
<dbReference type="RefSeq" id="WP_231579733.1">
    <property type="nucleotide sequence ID" value="NZ_FOCO01000003.1"/>
</dbReference>
<comment type="catalytic activity">
    <reaction evidence="10">
        <text>a (3R)-hydroxyacyl-[ACP] + L-ornithine = a lyso-ornithine lipid + holo-[ACP] + H(+)</text>
        <dbReference type="Rhea" id="RHEA:20633"/>
        <dbReference type="Rhea" id="RHEA-COMP:9685"/>
        <dbReference type="Rhea" id="RHEA-COMP:9945"/>
        <dbReference type="ChEBI" id="CHEBI:15378"/>
        <dbReference type="ChEBI" id="CHEBI:46911"/>
        <dbReference type="ChEBI" id="CHEBI:64479"/>
        <dbReference type="ChEBI" id="CHEBI:78827"/>
        <dbReference type="ChEBI" id="CHEBI:138482"/>
        <dbReference type="EC" id="2.3.2.30"/>
    </reaction>
    <physiologicalReaction direction="left-to-right" evidence="10">
        <dbReference type="Rhea" id="RHEA:20634"/>
    </physiologicalReaction>
</comment>
<keyword evidence="3" id="KW-0808">Transferase</keyword>
<evidence type="ECO:0000256" key="9">
    <source>
        <dbReference type="ARBA" id="ARBA00045724"/>
    </source>
</evidence>
<keyword evidence="13" id="KW-1185">Reference proteome</keyword>
<dbReference type="InterPro" id="IPR016181">
    <property type="entry name" value="Acyl_CoA_acyltransferase"/>
</dbReference>